<dbReference type="SUPFAM" id="SSF47095">
    <property type="entry name" value="HMG-box"/>
    <property type="match status" value="1"/>
</dbReference>
<dbReference type="GeneID" id="108665207"/>
<evidence type="ECO:0000313" key="1">
    <source>
        <dbReference type="Proteomes" id="UP000694843"/>
    </source>
</evidence>
<dbReference type="InterPro" id="IPR036910">
    <property type="entry name" value="HMG_box_dom_sf"/>
</dbReference>
<protein>
    <submittedName>
        <fullName evidence="2">Uncharacterized protein LOC108665207</fullName>
    </submittedName>
</protein>
<organism evidence="1 2">
    <name type="scientific">Hyalella azteca</name>
    <name type="common">Amphipod</name>
    <dbReference type="NCBI Taxonomy" id="294128"/>
    <lineage>
        <taxon>Eukaryota</taxon>
        <taxon>Metazoa</taxon>
        <taxon>Ecdysozoa</taxon>
        <taxon>Arthropoda</taxon>
        <taxon>Crustacea</taxon>
        <taxon>Multicrustacea</taxon>
        <taxon>Malacostraca</taxon>
        <taxon>Eumalacostraca</taxon>
        <taxon>Peracarida</taxon>
        <taxon>Amphipoda</taxon>
        <taxon>Senticaudata</taxon>
        <taxon>Talitrida</taxon>
        <taxon>Talitroidea</taxon>
        <taxon>Hyalellidae</taxon>
        <taxon>Hyalella</taxon>
    </lineage>
</organism>
<accession>A0A8B7N2J3</accession>
<dbReference type="KEGG" id="hazt:108665207"/>
<reference evidence="2" key="1">
    <citation type="submission" date="2025-08" db="UniProtKB">
        <authorList>
            <consortium name="RefSeq"/>
        </authorList>
    </citation>
    <scope>IDENTIFICATION</scope>
    <source>
        <tissue evidence="2">Whole organism</tissue>
    </source>
</reference>
<dbReference type="Proteomes" id="UP000694843">
    <property type="component" value="Unplaced"/>
</dbReference>
<dbReference type="RefSeq" id="XP_018007429.1">
    <property type="nucleotide sequence ID" value="XM_018151940.2"/>
</dbReference>
<keyword evidence="1" id="KW-1185">Reference proteome</keyword>
<proteinExistence type="predicted"/>
<dbReference type="OrthoDB" id="6382363at2759"/>
<sequence length="134" mass="16178">MEPGPDTMNFYLREFHRHRTVSKLKMASWWHEPEKPALTPIAVFKKEQEDLGVFKSEKRLSPTFRRLSDEEKDRLVARAQENLANYENFILAYVNSMRDFEKKVYVGFKREDLLRIFERDIFEAYPLEDYPILK</sequence>
<dbReference type="AlphaFoldDB" id="A0A8B7N2J3"/>
<gene>
    <name evidence="2" type="primary">LOC108665207</name>
</gene>
<name>A0A8B7N2J3_HYAAZ</name>
<evidence type="ECO:0000313" key="2">
    <source>
        <dbReference type="RefSeq" id="XP_018007429.1"/>
    </source>
</evidence>
<dbReference type="GO" id="GO:0005634">
    <property type="term" value="C:nucleus"/>
    <property type="evidence" value="ECO:0007669"/>
    <property type="project" value="UniProtKB-ARBA"/>
</dbReference>